<dbReference type="AlphaFoldDB" id="A0A6A6HEZ2"/>
<accession>A0A6A6HEZ2</accession>
<evidence type="ECO:0000313" key="7">
    <source>
        <dbReference type="Proteomes" id="UP000800092"/>
    </source>
</evidence>
<dbReference type="Gene3D" id="4.10.240.10">
    <property type="entry name" value="Zn(2)-C6 fungal-type DNA-binding domain"/>
    <property type="match status" value="1"/>
</dbReference>
<feature type="domain" description="Zn(2)-C6 fungal-type" evidence="5">
    <location>
        <begin position="42"/>
        <end position="74"/>
    </location>
</feature>
<feature type="region of interest" description="Disordered" evidence="4">
    <location>
        <begin position="109"/>
        <end position="128"/>
    </location>
</feature>
<dbReference type="InterPro" id="IPR036864">
    <property type="entry name" value="Zn2-C6_fun-type_DNA-bd_sf"/>
</dbReference>
<dbReference type="EMBL" id="ML991787">
    <property type="protein sequence ID" value="KAF2236093.1"/>
    <property type="molecule type" value="Genomic_DNA"/>
</dbReference>
<protein>
    <recommendedName>
        <fullName evidence="5">Zn(2)-C6 fungal-type domain-containing protein</fullName>
    </recommendedName>
</protein>
<dbReference type="PANTHER" id="PTHR31001">
    <property type="entry name" value="UNCHARACTERIZED TRANSCRIPTIONAL REGULATORY PROTEIN"/>
    <property type="match status" value="1"/>
</dbReference>
<keyword evidence="7" id="KW-1185">Reference proteome</keyword>
<dbReference type="InterPro" id="IPR007219">
    <property type="entry name" value="XnlR_reg_dom"/>
</dbReference>
<dbReference type="OrthoDB" id="4934715at2759"/>
<dbReference type="GO" id="GO:0000981">
    <property type="term" value="F:DNA-binding transcription factor activity, RNA polymerase II-specific"/>
    <property type="evidence" value="ECO:0007669"/>
    <property type="project" value="InterPro"/>
</dbReference>
<dbReference type="GO" id="GO:0008270">
    <property type="term" value="F:zinc ion binding"/>
    <property type="evidence" value="ECO:0007669"/>
    <property type="project" value="InterPro"/>
</dbReference>
<comment type="subcellular location">
    <subcellularLocation>
        <location evidence="1">Nucleus</location>
    </subcellularLocation>
</comment>
<dbReference type="InterPro" id="IPR001138">
    <property type="entry name" value="Zn2Cys6_DnaBD"/>
</dbReference>
<dbReference type="CDD" id="cd00067">
    <property type="entry name" value="GAL4"/>
    <property type="match status" value="1"/>
</dbReference>
<dbReference type="GO" id="GO:0003677">
    <property type="term" value="F:DNA binding"/>
    <property type="evidence" value="ECO:0007669"/>
    <property type="project" value="InterPro"/>
</dbReference>
<dbReference type="PANTHER" id="PTHR31001:SF49">
    <property type="entry name" value="ZN(II)2CYS6 TRANSCRIPTION FACTOR (EUROFUNG)"/>
    <property type="match status" value="1"/>
</dbReference>
<name>A0A6A6HEZ2_VIRVR</name>
<evidence type="ECO:0000313" key="6">
    <source>
        <dbReference type="EMBL" id="KAF2236093.1"/>
    </source>
</evidence>
<proteinExistence type="predicted"/>
<dbReference type="PROSITE" id="PS50048">
    <property type="entry name" value="ZN2_CY6_FUNGAL_2"/>
    <property type="match status" value="1"/>
</dbReference>
<evidence type="ECO:0000256" key="4">
    <source>
        <dbReference type="SAM" id="MobiDB-lite"/>
    </source>
</evidence>
<dbReference type="Pfam" id="PF04082">
    <property type="entry name" value="Fungal_trans"/>
    <property type="match status" value="1"/>
</dbReference>
<dbReference type="GO" id="GO:0006351">
    <property type="term" value="P:DNA-templated transcription"/>
    <property type="evidence" value="ECO:0007669"/>
    <property type="project" value="InterPro"/>
</dbReference>
<keyword evidence="3" id="KW-0539">Nucleus</keyword>
<dbReference type="SMART" id="SM00906">
    <property type="entry name" value="Fungal_trans"/>
    <property type="match status" value="1"/>
</dbReference>
<dbReference type="Proteomes" id="UP000800092">
    <property type="component" value="Unassembled WGS sequence"/>
</dbReference>
<sequence>MSFSNSSGENAELAENIVSSVRREGEGTANDHHKRSSRVKLACAPCRASKLKCDRCLPVCEQCYKRSRESLCKYTEKGLRYLSTSQRKDALKEKMERLETFVSRLQGTLPTPDSLPVESAGEGLGDESASQDMTAQMGKLRLYTSGSTQWVGPSHWESIIDDIADVKAYFELEKNLDAPQSEWDNEWNVQEVDVLLGTPRILSIPALLNLLPPKADMDRFVAAWFNIMEPARVIMHAPTFQQQYQNFWLNPREVQPAWLALLLVSSGLGAEISSQASNDTSTRARAELLGRLTAHALVRADATKPQPHLIEALILYAATLLFKHHDATSRTWQLCGLTVRLCYQAGYHRDPSRNPKFSAFDCEMRRRIWMVASELEISVSCCVGRVSSVNSRLCDAAPPANLLDTDFSPAHSSPPRAKEECTPVQIEICFSRLVSILGDITASSHSVIPPSEAEIHSMSERLEKAKDELPQKLRMVPLDQCLIDPPTEVIYRIRLELVYQRALCVLYHRFLGHEKSEREHQSCIFAAEAVVKQSISMLEAAQPGGQLAVFRIMLIRHIHDFNLAAMILCSELQRGAYSGGIASLQNTVSPNVQSMLLQACHLWNASKLPSPKAQVALNAIVAFLKSQDLQLIRSEDRRTDTDALAEELIPGDGDAAVLSAASVGLYDSAALFETAAEGFPGGYFEGHDLAFSSLF</sequence>
<dbReference type="GO" id="GO:0005634">
    <property type="term" value="C:nucleus"/>
    <property type="evidence" value="ECO:0007669"/>
    <property type="project" value="UniProtKB-SubCell"/>
</dbReference>
<dbReference type="SUPFAM" id="SSF57701">
    <property type="entry name" value="Zn2/Cys6 DNA-binding domain"/>
    <property type="match status" value="1"/>
</dbReference>
<dbReference type="CDD" id="cd12148">
    <property type="entry name" value="fungal_TF_MHR"/>
    <property type="match status" value="1"/>
</dbReference>
<evidence type="ECO:0000256" key="3">
    <source>
        <dbReference type="ARBA" id="ARBA00023242"/>
    </source>
</evidence>
<evidence type="ECO:0000259" key="5">
    <source>
        <dbReference type="PROSITE" id="PS50048"/>
    </source>
</evidence>
<keyword evidence="2" id="KW-0479">Metal-binding</keyword>
<evidence type="ECO:0000256" key="2">
    <source>
        <dbReference type="ARBA" id="ARBA00022723"/>
    </source>
</evidence>
<evidence type="ECO:0000256" key="1">
    <source>
        <dbReference type="ARBA" id="ARBA00004123"/>
    </source>
</evidence>
<dbReference type="InterPro" id="IPR050613">
    <property type="entry name" value="Sec_Metabolite_Reg"/>
</dbReference>
<organism evidence="6 7">
    <name type="scientific">Viridothelium virens</name>
    <name type="common">Speckled blister lichen</name>
    <name type="synonym">Trypethelium virens</name>
    <dbReference type="NCBI Taxonomy" id="1048519"/>
    <lineage>
        <taxon>Eukaryota</taxon>
        <taxon>Fungi</taxon>
        <taxon>Dikarya</taxon>
        <taxon>Ascomycota</taxon>
        <taxon>Pezizomycotina</taxon>
        <taxon>Dothideomycetes</taxon>
        <taxon>Dothideomycetes incertae sedis</taxon>
        <taxon>Trypetheliales</taxon>
        <taxon>Trypetheliaceae</taxon>
        <taxon>Viridothelium</taxon>
    </lineage>
</organism>
<gene>
    <name evidence="6" type="ORF">EV356DRAFT_498937</name>
</gene>
<dbReference type="PROSITE" id="PS00463">
    <property type="entry name" value="ZN2_CY6_FUNGAL_1"/>
    <property type="match status" value="1"/>
</dbReference>
<reference evidence="6" key="1">
    <citation type="journal article" date="2020" name="Stud. Mycol.">
        <title>101 Dothideomycetes genomes: a test case for predicting lifestyles and emergence of pathogens.</title>
        <authorList>
            <person name="Haridas S."/>
            <person name="Albert R."/>
            <person name="Binder M."/>
            <person name="Bloem J."/>
            <person name="Labutti K."/>
            <person name="Salamov A."/>
            <person name="Andreopoulos B."/>
            <person name="Baker S."/>
            <person name="Barry K."/>
            <person name="Bills G."/>
            <person name="Bluhm B."/>
            <person name="Cannon C."/>
            <person name="Castanera R."/>
            <person name="Culley D."/>
            <person name="Daum C."/>
            <person name="Ezra D."/>
            <person name="Gonzalez J."/>
            <person name="Henrissat B."/>
            <person name="Kuo A."/>
            <person name="Liang C."/>
            <person name="Lipzen A."/>
            <person name="Lutzoni F."/>
            <person name="Magnuson J."/>
            <person name="Mondo S."/>
            <person name="Nolan M."/>
            <person name="Ohm R."/>
            <person name="Pangilinan J."/>
            <person name="Park H.-J."/>
            <person name="Ramirez L."/>
            <person name="Alfaro M."/>
            <person name="Sun H."/>
            <person name="Tritt A."/>
            <person name="Yoshinaga Y."/>
            <person name="Zwiers L.-H."/>
            <person name="Turgeon B."/>
            <person name="Goodwin S."/>
            <person name="Spatafora J."/>
            <person name="Crous P."/>
            <person name="Grigoriev I."/>
        </authorList>
    </citation>
    <scope>NUCLEOTIDE SEQUENCE</scope>
    <source>
        <strain evidence="6">Tuck. ex Michener</strain>
    </source>
</reference>
<dbReference type="Pfam" id="PF00172">
    <property type="entry name" value="Zn_clus"/>
    <property type="match status" value="1"/>
</dbReference>
<dbReference type="SMART" id="SM00066">
    <property type="entry name" value="GAL4"/>
    <property type="match status" value="1"/>
</dbReference>